<dbReference type="Proteomes" id="UP000541444">
    <property type="component" value="Unassembled WGS sequence"/>
</dbReference>
<evidence type="ECO:0000313" key="1">
    <source>
        <dbReference type="EMBL" id="KAF6149494.1"/>
    </source>
</evidence>
<comment type="caution">
    <text evidence="1">The sequence shown here is derived from an EMBL/GenBank/DDBJ whole genome shotgun (WGS) entry which is preliminary data.</text>
</comment>
<proteinExistence type="predicted"/>
<feature type="non-terminal residue" evidence="1">
    <location>
        <position position="1"/>
    </location>
</feature>
<protein>
    <submittedName>
        <fullName evidence="1">Uncharacterized protein</fullName>
    </submittedName>
</protein>
<reference evidence="1 2" key="1">
    <citation type="journal article" date="2020" name="IScience">
        <title>Genome Sequencing of the Endangered Kingdonia uniflora (Circaeasteraceae, Ranunculales) Reveals Potential Mechanisms of Evolutionary Specialization.</title>
        <authorList>
            <person name="Sun Y."/>
            <person name="Deng T."/>
            <person name="Zhang A."/>
            <person name="Moore M.J."/>
            <person name="Landis J.B."/>
            <person name="Lin N."/>
            <person name="Zhang H."/>
            <person name="Zhang X."/>
            <person name="Huang J."/>
            <person name="Zhang X."/>
            <person name="Sun H."/>
            <person name="Wang H."/>
        </authorList>
    </citation>
    <scope>NUCLEOTIDE SEQUENCE [LARGE SCALE GENOMIC DNA]</scope>
    <source>
        <strain evidence="1">TB1705</strain>
        <tissue evidence="1">Leaf</tissue>
    </source>
</reference>
<accession>A0A7J7M3W9</accession>
<organism evidence="1 2">
    <name type="scientific">Kingdonia uniflora</name>
    <dbReference type="NCBI Taxonomy" id="39325"/>
    <lineage>
        <taxon>Eukaryota</taxon>
        <taxon>Viridiplantae</taxon>
        <taxon>Streptophyta</taxon>
        <taxon>Embryophyta</taxon>
        <taxon>Tracheophyta</taxon>
        <taxon>Spermatophyta</taxon>
        <taxon>Magnoliopsida</taxon>
        <taxon>Ranunculales</taxon>
        <taxon>Circaeasteraceae</taxon>
        <taxon>Kingdonia</taxon>
    </lineage>
</organism>
<keyword evidence="2" id="KW-1185">Reference proteome</keyword>
<gene>
    <name evidence="1" type="ORF">GIB67_003642</name>
</gene>
<dbReference type="AlphaFoldDB" id="A0A7J7M3W9"/>
<evidence type="ECO:0000313" key="2">
    <source>
        <dbReference type="Proteomes" id="UP000541444"/>
    </source>
</evidence>
<name>A0A7J7M3W9_9MAGN</name>
<dbReference type="EMBL" id="JACGCM010001793">
    <property type="protein sequence ID" value="KAF6149494.1"/>
    <property type="molecule type" value="Genomic_DNA"/>
</dbReference>
<sequence>NRKSDLYSNKNKIYLNRTIIIRIHQKCIRTNKGLRQFVRIKKKPIRARQVLRSCLNRTKASSNRDLFFSNKTSLSFHTL</sequence>